<keyword evidence="2" id="KW-1185">Reference proteome</keyword>
<organism evidence="1 2">
    <name type="scientific">Dendrolimus kikuchii</name>
    <dbReference type="NCBI Taxonomy" id="765133"/>
    <lineage>
        <taxon>Eukaryota</taxon>
        <taxon>Metazoa</taxon>
        <taxon>Ecdysozoa</taxon>
        <taxon>Arthropoda</taxon>
        <taxon>Hexapoda</taxon>
        <taxon>Insecta</taxon>
        <taxon>Pterygota</taxon>
        <taxon>Neoptera</taxon>
        <taxon>Endopterygota</taxon>
        <taxon>Lepidoptera</taxon>
        <taxon>Glossata</taxon>
        <taxon>Ditrysia</taxon>
        <taxon>Bombycoidea</taxon>
        <taxon>Lasiocampidae</taxon>
        <taxon>Dendrolimus</taxon>
    </lineage>
</organism>
<proteinExistence type="predicted"/>
<comment type="caution">
    <text evidence="1">The sequence shown here is derived from an EMBL/GenBank/DDBJ whole genome shotgun (WGS) entry which is preliminary data.</text>
</comment>
<protein>
    <submittedName>
        <fullName evidence="1">Uncharacterized protein</fullName>
    </submittedName>
</protein>
<reference evidence="1 2" key="1">
    <citation type="journal article" date="2021" name="Front. Genet.">
        <title>Chromosome-Level Genome Assembly Reveals Significant Gene Expansion in the Toll and IMD Signaling Pathways of Dendrolimus kikuchii.</title>
        <authorList>
            <person name="Zhou J."/>
            <person name="Wu P."/>
            <person name="Xiong Z."/>
            <person name="Liu N."/>
            <person name="Zhao N."/>
            <person name="Ji M."/>
            <person name="Qiu Y."/>
            <person name="Yang B."/>
        </authorList>
    </citation>
    <scope>NUCLEOTIDE SEQUENCE [LARGE SCALE GENOMIC DNA]</scope>
    <source>
        <strain evidence="1">Ann1</strain>
    </source>
</reference>
<evidence type="ECO:0000313" key="1">
    <source>
        <dbReference type="EMBL" id="KAJ0171646.1"/>
    </source>
</evidence>
<dbReference type="Proteomes" id="UP000824533">
    <property type="component" value="Linkage Group LG23"/>
</dbReference>
<name>A0ACC1CJ88_9NEOP</name>
<evidence type="ECO:0000313" key="2">
    <source>
        <dbReference type="Proteomes" id="UP000824533"/>
    </source>
</evidence>
<gene>
    <name evidence="1" type="ORF">K1T71_012409</name>
</gene>
<sequence length="248" mass="26292">MGLCVQSRCTGDLAMASAEPVGASHVQSRSTAPAAAALGSFCFAIGGHRIRRASNHPAPHLRSTPIRPFFHAICGRHSSESGAHPMVLHHGTGSPHATRSGSPLAGAGFLDESASPRADARCSRLLQQTVFYLDASVPRQDTWRGQLVSHRWAGECAWTACGPRVARLRGVFGARAIDSLRAAAAARCWLRFSAAGLPLTATVARCSCRTARQEQSGRRTALTTPVPHEPSARVDSGGRARVRFDVTA</sequence>
<accession>A0ACC1CJ88</accession>
<dbReference type="EMBL" id="CM034409">
    <property type="protein sequence ID" value="KAJ0171646.1"/>
    <property type="molecule type" value="Genomic_DNA"/>
</dbReference>